<evidence type="ECO:0000313" key="1">
    <source>
        <dbReference type="Proteomes" id="UP000887580"/>
    </source>
</evidence>
<reference evidence="2" key="1">
    <citation type="submission" date="2022-11" db="UniProtKB">
        <authorList>
            <consortium name="WormBaseParasite"/>
        </authorList>
    </citation>
    <scope>IDENTIFICATION</scope>
</reference>
<protein>
    <submittedName>
        <fullName evidence="2">Uncharacterized protein</fullName>
    </submittedName>
</protein>
<sequence>MQCVELRAIYYIDSPFDSLKAAMRVCGESFACVGVKKTSGNRFQSLTALTGYVFNETCKDYYLRDKTGGVTFSNQPNQMEAKILFAIYPNGECPSSFFVDGSLCRGRSIVTVSF</sequence>
<name>A0AC35GMY2_9BILA</name>
<organism evidence="1 2">
    <name type="scientific">Panagrolaimus sp. PS1159</name>
    <dbReference type="NCBI Taxonomy" id="55785"/>
    <lineage>
        <taxon>Eukaryota</taxon>
        <taxon>Metazoa</taxon>
        <taxon>Ecdysozoa</taxon>
        <taxon>Nematoda</taxon>
        <taxon>Chromadorea</taxon>
        <taxon>Rhabditida</taxon>
        <taxon>Tylenchina</taxon>
        <taxon>Panagrolaimomorpha</taxon>
        <taxon>Panagrolaimoidea</taxon>
        <taxon>Panagrolaimidae</taxon>
        <taxon>Panagrolaimus</taxon>
    </lineage>
</organism>
<dbReference type="WBParaSite" id="PS1159_v2.g6756.t1">
    <property type="protein sequence ID" value="PS1159_v2.g6756.t1"/>
    <property type="gene ID" value="PS1159_v2.g6756"/>
</dbReference>
<evidence type="ECO:0000313" key="2">
    <source>
        <dbReference type="WBParaSite" id="PS1159_v2.g6756.t1"/>
    </source>
</evidence>
<dbReference type="Proteomes" id="UP000887580">
    <property type="component" value="Unplaced"/>
</dbReference>
<proteinExistence type="predicted"/>
<accession>A0AC35GMY2</accession>